<keyword evidence="1" id="KW-0285">Flavoprotein</keyword>
<dbReference type="InterPro" id="IPR005025">
    <property type="entry name" value="FMN_Rdtase-like_dom"/>
</dbReference>
<organism evidence="4 5">
    <name type="scientific">Handelsmanbacteria sp. (strain RIFCSPLOWO2_12_FULL_64_10)</name>
    <dbReference type="NCBI Taxonomy" id="1817868"/>
    <lineage>
        <taxon>Bacteria</taxon>
        <taxon>Candidatus Handelsmaniibacteriota</taxon>
    </lineage>
</organism>
<evidence type="ECO:0000313" key="4">
    <source>
        <dbReference type="EMBL" id="OGG55484.1"/>
    </source>
</evidence>
<dbReference type="Gene3D" id="3.40.50.360">
    <property type="match status" value="1"/>
</dbReference>
<dbReference type="EMBL" id="MFKF01000075">
    <property type="protein sequence ID" value="OGG55484.1"/>
    <property type="molecule type" value="Genomic_DNA"/>
</dbReference>
<dbReference type="SUPFAM" id="SSF52218">
    <property type="entry name" value="Flavoproteins"/>
    <property type="match status" value="1"/>
</dbReference>
<evidence type="ECO:0000313" key="5">
    <source>
        <dbReference type="Proteomes" id="UP000178606"/>
    </source>
</evidence>
<feature type="domain" description="NADPH-dependent FMN reductase-like" evidence="3">
    <location>
        <begin position="1"/>
        <end position="148"/>
    </location>
</feature>
<dbReference type="InterPro" id="IPR029039">
    <property type="entry name" value="Flavoprotein-like_sf"/>
</dbReference>
<protein>
    <recommendedName>
        <fullName evidence="3">NADPH-dependent FMN reductase-like domain-containing protein</fullName>
    </recommendedName>
</protein>
<evidence type="ECO:0000259" key="3">
    <source>
        <dbReference type="Pfam" id="PF03358"/>
    </source>
</evidence>
<dbReference type="PANTHER" id="PTHR43278">
    <property type="entry name" value="NAD(P)H-DEPENDENT FMN-CONTAINING OXIDOREDUCTASE YWQN-RELATED"/>
    <property type="match status" value="1"/>
</dbReference>
<dbReference type="GO" id="GO:0016491">
    <property type="term" value="F:oxidoreductase activity"/>
    <property type="evidence" value="ECO:0007669"/>
    <property type="project" value="InterPro"/>
</dbReference>
<keyword evidence="2" id="KW-0288">FMN</keyword>
<sequence length="186" mass="19964">MKVVAVLGSRNPEGRTARAADAFLNGVASEGDQGERVFLPEMNIERCRQCEADGWGVCRAEGRCIIEDDFAPLVERIKAADAAVFATPVYFSDLSEGMRGFLDRLRRTCRHEAGKEGIVGKPAVGICVAGGGGGGAPACAVSLERVLGTCGFEVVDVIPARRQNLDLKLKVLRSTGEWLTAWTPER</sequence>
<dbReference type="Proteomes" id="UP000178606">
    <property type="component" value="Unassembled WGS sequence"/>
</dbReference>
<evidence type="ECO:0000256" key="1">
    <source>
        <dbReference type="ARBA" id="ARBA00022630"/>
    </source>
</evidence>
<proteinExistence type="predicted"/>
<reference evidence="4 5" key="1">
    <citation type="journal article" date="2016" name="Nat. Commun.">
        <title>Thousands of microbial genomes shed light on interconnected biogeochemical processes in an aquifer system.</title>
        <authorList>
            <person name="Anantharaman K."/>
            <person name="Brown C.T."/>
            <person name="Hug L.A."/>
            <person name="Sharon I."/>
            <person name="Castelle C.J."/>
            <person name="Probst A.J."/>
            <person name="Thomas B.C."/>
            <person name="Singh A."/>
            <person name="Wilkins M.J."/>
            <person name="Karaoz U."/>
            <person name="Brodie E.L."/>
            <person name="Williams K.H."/>
            <person name="Hubbard S.S."/>
            <person name="Banfield J.F."/>
        </authorList>
    </citation>
    <scope>NUCLEOTIDE SEQUENCE [LARGE SCALE GENOMIC DNA]</scope>
    <source>
        <strain evidence="5">RIFCSPLOWO2_12_FULL_64_10</strain>
    </source>
</reference>
<dbReference type="InterPro" id="IPR051796">
    <property type="entry name" value="ISF_SsuE-like"/>
</dbReference>
<comment type="caution">
    <text evidence="4">The sequence shown here is derived from an EMBL/GenBank/DDBJ whole genome shotgun (WGS) entry which is preliminary data.</text>
</comment>
<dbReference type="PANTHER" id="PTHR43278:SF1">
    <property type="entry name" value="IRON-SULFUR FLAVOPROTEIN MJ1083"/>
    <property type="match status" value="1"/>
</dbReference>
<evidence type="ECO:0000256" key="2">
    <source>
        <dbReference type="ARBA" id="ARBA00022643"/>
    </source>
</evidence>
<gene>
    <name evidence="4" type="ORF">A3F84_18725</name>
</gene>
<accession>A0A1F6D227</accession>
<dbReference type="Pfam" id="PF03358">
    <property type="entry name" value="FMN_red"/>
    <property type="match status" value="1"/>
</dbReference>
<dbReference type="AlphaFoldDB" id="A0A1F6D227"/>
<name>A0A1F6D227_HANXR</name>